<proteinExistence type="predicted"/>
<dbReference type="AlphaFoldDB" id="A0A7S0ZY58"/>
<organism evidence="2">
    <name type="scientific">Noctiluca scintillans</name>
    <name type="common">Sea sparkle</name>
    <name type="synonym">Red tide dinoflagellate</name>
    <dbReference type="NCBI Taxonomy" id="2966"/>
    <lineage>
        <taxon>Eukaryota</taxon>
        <taxon>Sar</taxon>
        <taxon>Alveolata</taxon>
        <taxon>Dinophyceae</taxon>
        <taxon>Noctilucales</taxon>
        <taxon>Noctilucaceae</taxon>
        <taxon>Noctiluca</taxon>
    </lineage>
</organism>
<evidence type="ECO:0000256" key="1">
    <source>
        <dbReference type="SAM" id="MobiDB-lite"/>
    </source>
</evidence>
<gene>
    <name evidence="2" type="ORF">NSCI0253_LOCUS10237</name>
</gene>
<feature type="compositionally biased region" description="Polar residues" evidence="1">
    <location>
        <begin position="84"/>
        <end position="96"/>
    </location>
</feature>
<reference evidence="2" key="1">
    <citation type="submission" date="2021-01" db="EMBL/GenBank/DDBJ databases">
        <authorList>
            <person name="Corre E."/>
            <person name="Pelletier E."/>
            <person name="Niang G."/>
            <person name="Scheremetjew M."/>
            <person name="Finn R."/>
            <person name="Kale V."/>
            <person name="Holt S."/>
            <person name="Cochrane G."/>
            <person name="Meng A."/>
            <person name="Brown T."/>
            <person name="Cohen L."/>
        </authorList>
    </citation>
    <scope>NUCLEOTIDE SEQUENCE</scope>
</reference>
<evidence type="ECO:0000313" key="2">
    <source>
        <dbReference type="EMBL" id="CAD8835889.1"/>
    </source>
</evidence>
<feature type="region of interest" description="Disordered" evidence="1">
    <location>
        <begin position="18"/>
        <end position="107"/>
    </location>
</feature>
<accession>A0A7S0ZY58</accession>
<sequence length="259" mass="27709">MVLRGTMQACVFEEHKVATLDSSPSASTAASFHSKRGDGWGNDEVSDCTSPASHEDRSMSDGSSSFQTRVDFPDRSRTGRKTRCSASGAAQRSRPSPNDMGVLGTLATKQWRLPVDVAATRRPRHPETAKLSHRASQRGPPPASSPLATSPAMYTRAVPPAWTARKPSSPESWPNTSRSVMSTEPGLTPGWPWSAQAQAHAQGSREFLPARVWCTDHTDSSGCPSDLPLKVDIDSLVSIGPQTRGQAPPSSSYLVACVV</sequence>
<feature type="compositionally biased region" description="Polar residues" evidence="1">
    <location>
        <begin position="169"/>
        <end position="182"/>
    </location>
</feature>
<protein>
    <submittedName>
        <fullName evidence="2">Uncharacterized protein</fullName>
    </submittedName>
</protein>
<dbReference type="EMBL" id="HBFQ01014815">
    <property type="protein sequence ID" value="CAD8835889.1"/>
    <property type="molecule type" value="Transcribed_RNA"/>
</dbReference>
<feature type="region of interest" description="Disordered" evidence="1">
    <location>
        <begin position="119"/>
        <end position="184"/>
    </location>
</feature>
<feature type="compositionally biased region" description="Polar residues" evidence="1">
    <location>
        <begin position="20"/>
        <end position="31"/>
    </location>
</feature>
<name>A0A7S0ZY58_NOCSC</name>